<dbReference type="InterPro" id="IPR003730">
    <property type="entry name" value="Cu_polyphenol_OxRdtase"/>
</dbReference>
<accession>A0AAX2ABS3</accession>
<comment type="catalytic activity">
    <reaction evidence="8">
        <text>adenosine + phosphate = alpha-D-ribose 1-phosphate + adenine</text>
        <dbReference type="Rhea" id="RHEA:27642"/>
        <dbReference type="ChEBI" id="CHEBI:16335"/>
        <dbReference type="ChEBI" id="CHEBI:16708"/>
        <dbReference type="ChEBI" id="CHEBI:43474"/>
        <dbReference type="ChEBI" id="CHEBI:57720"/>
        <dbReference type="EC" id="2.4.2.1"/>
    </reaction>
    <physiologicalReaction direction="left-to-right" evidence="8">
        <dbReference type="Rhea" id="RHEA:27643"/>
    </physiologicalReaction>
</comment>
<dbReference type="KEGG" id="hbv:ABIV_1228"/>
<sequence>MSKIEYFFTDKNDGNLAYHVNDDKDNVDKNRKNLEEKYNIKIENLFYMNQVHGNNVELIDENSNRVIDSCDGIITASKNLTLMVMVADCIPILFMDRKKDVIAAVHAGRNSTFQKIAPLTVEKMIKNFSCKKEDIEVIMGPAINRCCYEVNEELKSIVENSFSKEFIFGNNIDLQGINKMLLNDIGVRNISISNTCTKCSGKPYFSYRVDKKCGRFAGLITIK</sequence>
<dbReference type="SUPFAM" id="SSF64438">
    <property type="entry name" value="CNF1/YfiH-like putative cysteine hydrolases"/>
    <property type="match status" value="1"/>
</dbReference>
<dbReference type="InterPro" id="IPR038371">
    <property type="entry name" value="Cu_polyphenol_OxRdtase_sf"/>
</dbReference>
<dbReference type="AlphaFoldDB" id="A0AAX2ABS3"/>
<dbReference type="Pfam" id="PF02578">
    <property type="entry name" value="Cu-oxidase_4"/>
    <property type="match status" value="1"/>
</dbReference>
<evidence type="ECO:0000313" key="11">
    <source>
        <dbReference type="EMBL" id="AXH12228.1"/>
    </source>
</evidence>
<evidence type="ECO:0000256" key="5">
    <source>
        <dbReference type="ARBA" id="ARBA00022801"/>
    </source>
</evidence>
<dbReference type="GO" id="GO:0016787">
    <property type="term" value="F:hydrolase activity"/>
    <property type="evidence" value="ECO:0007669"/>
    <property type="project" value="UniProtKB-KW"/>
</dbReference>
<evidence type="ECO:0000256" key="6">
    <source>
        <dbReference type="ARBA" id="ARBA00022833"/>
    </source>
</evidence>
<dbReference type="GO" id="GO:0017061">
    <property type="term" value="F:S-methyl-5-thioadenosine phosphorylase activity"/>
    <property type="evidence" value="ECO:0007669"/>
    <property type="project" value="UniProtKB-EC"/>
</dbReference>
<dbReference type="CDD" id="cd16833">
    <property type="entry name" value="YfiH"/>
    <property type="match status" value="1"/>
</dbReference>
<comment type="similarity">
    <text evidence="2 10">Belongs to the purine nucleoside phosphorylase YfiH/LACC1 family.</text>
</comment>
<dbReference type="Gene3D" id="3.60.140.10">
    <property type="entry name" value="CNF1/YfiH-like putative cysteine hydrolases"/>
    <property type="match status" value="1"/>
</dbReference>
<gene>
    <name evidence="11" type="ORF">ABIV_1228</name>
    <name evidence="12" type="ORF">CRV05_02900</name>
</gene>
<evidence type="ECO:0000256" key="4">
    <source>
        <dbReference type="ARBA" id="ARBA00022723"/>
    </source>
</evidence>
<keyword evidence="14" id="KW-1185">Reference proteome</keyword>
<organism evidence="12 14">
    <name type="scientific">Halarcobacter bivalviorum</name>
    <dbReference type="NCBI Taxonomy" id="663364"/>
    <lineage>
        <taxon>Bacteria</taxon>
        <taxon>Pseudomonadati</taxon>
        <taxon>Campylobacterota</taxon>
        <taxon>Epsilonproteobacteria</taxon>
        <taxon>Campylobacterales</taxon>
        <taxon>Arcobacteraceae</taxon>
        <taxon>Halarcobacter</taxon>
    </lineage>
</organism>
<evidence type="ECO:0000256" key="10">
    <source>
        <dbReference type="RuleBase" id="RU361274"/>
    </source>
</evidence>
<reference evidence="11 13" key="2">
    <citation type="submission" date="2018-07" db="EMBL/GenBank/DDBJ databases">
        <title>Complete genome of the Arcobacter bivalviorum type strain LMG 26154.</title>
        <authorList>
            <person name="Miller W.G."/>
            <person name="Yee E."/>
            <person name="Bono J.L."/>
        </authorList>
    </citation>
    <scope>NUCLEOTIDE SEQUENCE [LARGE SCALE GENOMIC DNA]</scope>
    <source>
        <strain evidence="11 13">LMG 26154</strain>
    </source>
</reference>
<evidence type="ECO:0000313" key="12">
    <source>
        <dbReference type="EMBL" id="RXK11334.1"/>
    </source>
</evidence>
<evidence type="ECO:0000313" key="14">
    <source>
        <dbReference type="Proteomes" id="UP000289193"/>
    </source>
</evidence>
<keyword evidence="4" id="KW-0479">Metal-binding</keyword>
<reference evidence="12 14" key="1">
    <citation type="submission" date="2017-10" db="EMBL/GenBank/DDBJ databases">
        <title>Genomics of the genus Arcobacter.</title>
        <authorList>
            <person name="Perez-Cataluna A."/>
            <person name="Figueras M.J."/>
        </authorList>
    </citation>
    <scope>NUCLEOTIDE SEQUENCE [LARGE SCALE GENOMIC DNA]</scope>
    <source>
        <strain evidence="12 14">CECT 7835</strain>
    </source>
</reference>
<comment type="catalytic activity">
    <reaction evidence="7">
        <text>adenosine + H2O + H(+) = inosine + NH4(+)</text>
        <dbReference type="Rhea" id="RHEA:24408"/>
        <dbReference type="ChEBI" id="CHEBI:15377"/>
        <dbReference type="ChEBI" id="CHEBI:15378"/>
        <dbReference type="ChEBI" id="CHEBI:16335"/>
        <dbReference type="ChEBI" id="CHEBI:17596"/>
        <dbReference type="ChEBI" id="CHEBI:28938"/>
        <dbReference type="EC" id="3.5.4.4"/>
    </reaction>
    <physiologicalReaction direction="left-to-right" evidence="7">
        <dbReference type="Rhea" id="RHEA:24409"/>
    </physiologicalReaction>
</comment>
<protein>
    <recommendedName>
        <fullName evidence="10">Purine nucleoside phosphorylase</fullName>
    </recommendedName>
</protein>
<dbReference type="GO" id="GO:0005507">
    <property type="term" value="F:copper ion binding"/>
    <property type="evidence" value="ECO:0007669"/>
    <property type="project" value="TreeGrafter"/>
</dbReference>
<dbReference type="Proteomes" id="UP000253850">
    <property type="component" value="Chromosome"/>
</dbReference>
<evidence type="ECO:0000256" key="8">
    <source>
        <dbReference type="ARBA" id="ARBA00048968"/>
    </source>
</evidence>
<dbReference type="RefSeq" id="WP_114839067.1">
    <property type="nucleotide sequence ID" value="NZ_CP031217.1"/>
</dbReference>
<evidence type="ECO:0000256" key="3">
    <source>
        <dbReference type="ARBA" id="ARBA00022679"/>
    </source>
</evidence>
<comment type="catalytic activity">
    <reaction evidence="9">
        <text>S-methyl-5'-thioadenosine + phosphate = 5-(methylsulfanyl)-alpha-D-ribose 1-phosphate + adenine</text>
        <dbReference type="Rhea" id="RHEA:11852"/>
        <dbReference type="ChEBI" id="CHEBI:16708"/>
        <dbReference type="ChEBI" id="CHEBI:17509"/>
        <dbReference type="ChEBI" id="CHEBI:43474"/>
        <dbReference type="ChEBI" id="CHEBI:58533"/>
        <dbReference type="EC" id="2.4.2.28"/>
    </reaction>
    <physiologicalReaction direction="left-to-right" evidence="9">
        <dbReference type="Rhea" id="RHEA:11853"/>
    </physiologicalReaction>
</comment>
<dbReference type="EMBL" id="CP031217">
    <property type="protein sequence ID" value="AXH12228.1"/>
    <property type="molecule type" value="Genomic_DNA"/>
</dbReference>
<comment type="catalytic activity">
    <reaction evidence="1">
        <text>inosine + phosphate = alpha-D-ribose 1-phosphate + hypoxanthine</text>
        <dbReference type="Rhea" id="RHEA:27646"/>
        <dbReference type="ChEBI" id="CHEBI:17368"/>
        <dbReference type="ChEBI" id="CHEBI:17596"/>
        <dbReference type="ChEBI" id="CHEBI:43474"/>
        <dbReference type="ChEBI" id="CHEBI:57720"/>
        <dbReference type="EC" id="2.4.2.1"/>
    </reaction>
    <physiologicalReaction direction="left-to-right" evidence="1">
        <dbReference type="Rhea" id="RHEA:27647"/>
    </physiologicalReaction>
</comment>
<evidence type="ECO:0000256" key="2">
    <source>
        <dbReference type="ARBA" id="ARBA00007353"/>
    </source>
</evidence>
<evidence type="ECO:0000256" key="9">
    <source>
        <dbReference type="ARBA" id="ARBA00049893"/>
    </source>
</evidence>
<dbReference type="PANTHER" id="PTHR30616:SF2">
    <property type="entry name" value="PURINE NUCLEOSIDE PHOSPHORYLASE LACC1"/>
    <property type="match status" value="1"/>
</dbReference>
<dbReference type="Proteomes" id="UP000289193">
    <property type="component" value="Unassembled WGS sequence"/>
</dbReference>
<keyword evidence="5" id="KW-0378">Hydrolase</keyword>
<dbReference type="InterPro" id="IPR011324">
    <property type="entry name" value="Cytotoxic_necrot_fac-like_cat"/>
</dbReference>
<keyword evidence="6" id="KW-0862">Zinc</keyword>
<evidence type="ECO:0000313" key="13">
    <source>
        <dbReference type="Proteomes" id="UP000253850"/>
    </source>
</evidence>
<proteinExistence type="inferred from homology"/>
<dbReference type="NCBIfam" id="TIGR00726">
    <property type="entry name" value="peptidoglycan editing factor PgeF"/>
    <property type="match status" value="1"/>
</dbReference>
<evidence type="ECO:0000256" key="1">
    <source>
        <dbReference type="ARBA" id="ARBA00000553"/>
    </source>
</evidence>
<keyword evidence="3" id="KW-0808">Transferase</keyword>
<dbReference type="PANTHER" id="PTHR30616">
    <property type="entry name" value="UNCHARACTERIZED PROTEIN YFIH"/>
    <property type="match status" value="1"/>
</dbReference>
<dbReference type="EMBL" id="PDKM01000001">
    <property type="protein sequence ID" value="RXK11334.1"/>
    <property type="molecule type" value="Genomic_DNA"/>
</dbReference>
<evidence type="ECO:0000256" key="7">
    <source>
        <dbReference type="ARBA" id="ARBA00047989"/>
    </source>
</evidence>
<name>A0AAX2ABS3_9BACT</name>